<evidence type="ECO:0000256" key="1">
    <source>
        <dbReference type="SAM" id="Coils"/>
    </source>
</evidence>
<organism evidence="3 4">
    <name type="scientific">Phytophthora kernoviae</name>
    <dbReference type="NCBI Taxonomy" id="325452"/>
    <lineage>
        <taxon>Eukaryota</taxon>
        <taxon>Sar</taxon>
        <taxon>Stramenopiles</taxon>
        <taxon>Oomycota</taxon>
        <taxon>Peronosporomycetes</taxon>
        <taxon>Peronosporales</taxon>
        <taxon>Peronosporaceae</taxon>
        <taxon>Phytophthora</taxon>
    </lineage>
</organism>
<protein>
    <submittedName>
        <fullName evidence="3">Uncharacterized protein</fullName>
    </submittedName>
</protein>
<feature type="region of interest" description="Disordered" evidence="2">
    <location>
        <begin position="1"/>
        <end position="41"/>
    </location>
</feature>
<accession>A0A3F2RNR1</accession>
<proteinExistence type="predicted"/>
<evidence type="ECO:0000313" key="3">
    <source>
        <dbReference type="EMBL" id="RLN61280.1"/>
    </source>
</evidence>
<reference evidence="3 4" key="1">
    <citation type="submission" date="2018-07" db="EMBL/GenBank/DDBJ databases">
        <title>Genome sequencing of oomycete isolates from Chile give support for New Zealand origin for Phytophthora kernoviae and make available the first Nothophytophthora sp. genome.</title>
        <authorList>
            <person name="Studholme D.J."/>
            <person name="Sanfuentes E."/>
            <person name="Panda P."/>
            <person name="Hill R."/>
            <person name="Sambles C."/>
            <person name="Grant M."/>
            <person name="Williams N.M."/>
            <person name="Mcdougal R.L."/>
        </authorList>
    </citation>
    <scope>NUCLEOTIDE SEQUENCE [LARGE SCALE GENOMIC DNA]</scope>
    <source>
        <strain evidence="3">Chile6</strain>
    </source>
</reference>
<gene>
    <name evidence="3" type="ORF">BBP00_00005501</name>
</gene>
<feature type="compositionally biased region" description="Acidic residues" evidence="2">
    <location>
        <begin position="15"/>
        <end position="26"/>
    </location>
</feature>
<comment type="caution">
    <text evidence="3">The sequence shown here is derived from an EMBL/GenBank/DDBJ whole genome shotgun (WGS) entry which is preliminary data.</text>
</comment>
<evidence type="ECO:0000313" key="4">
    <source>
        <dbReference type="Proteomes" id="UP000277300"/>
    </source>
</evidence>
<dbReference type="EMBL" id="MBDO02000162">
    <property type="protein sequence ID" value="RLN61280.1"/>
    <property type="molecule type" value="Genomic_DNA"/>
</dbReference>
<keyword evidence="1" id="KW-0175">Coiled coil</keyword>
<feature type="coiled-coil region" evidence="1">
    <location>
        <begin position="52"/>
        <end position="79"/>
    </location>
</feature>
<name>A0A3F2RNR1_9STRA</name>
<evidence type="ECO:0000256" key="2">
    <source>
        <dbReference type="SAM" id="MobiDB-lite"/>
    </source>
</evidence>
<dbReference type="OrthoDB" id="10258312at2759"/>
<dbReference type="Proteomes" id="UP000277300">
    <property type="component" value="Unassembled WGS sequence"/>
</dbReference>
<dbReference type="AlphaFoldDB" id="A0A3F2RNR1"/>
<feature type="compositionally biased region" description="Polar residues" evidence="2">
    <location>
        <begin position="1"/>
        <end position="12"/>
    </location>
</feature>
<sequence>MNKNHYGSGSISNNNDEDDHDEDEAADGVKSSQNQPRDIFQSEIQWDRVQELQELTNSNTTLTSEARDLRQQVKALQIQLEAQIPVPGLDIDAVQDMMLDKDSVEHVSLAT</sequence>